<organism evidence="1 2">
    <name type="scientific">Bacillus taeanensis</name>
    <dbReference type="NCBI Taxonomy" id="273032"/>
    <lineage>
        <taxon>Bacteria</taxon>
        <taxon>Bacillati</taxon>
        <taxon>Bacillota</taxon>
        <taxon>Bacilli</taxon>
        <taxon>Bacillales</taxon>
        <taxon>Bacillaceae</taxon>
        <taxon>Bacillus</taxon>
    </lineage>
</organism>
<proteinExistence type="predicted"/>
<evidence type="ECO:0000313" key="2">
    <source>
        <dbReference type="Proteomes" id="UP000253314"/>
    </source>
</evidence>
<gene>
    <name evidence="1" type="ORF">DS031_17780</name>
</gene>
<dbReference type="AlphaFoldDB" id="A0A366XQM3"/>
<reference evidence="1 2" key="1">
    <citation type="submission" date="2018-07" db="EMBL/GenBank/DDBJ databases">
        <title>Lottiidibacillus patelloidae gen. nov., sp. nov., isolated from the intestinal tract of a marine limpet and the reclassification of B. taeanensis BH030017T, B. algicola KMM 3737T and B. hwajinpoensis SW-72T as genus Lottiidibacillus.</title>
        <authorList>
            <person name="Liu R."/>
            <person name="Huang Z."/>
        </authorList>
    </citation>
    <scope>NUCLEOTIDE SEQUENCE [LARGE SCALE GENOMIC DNA]</scope>
    <source>
        <strain evidence="1 2">BH030017</strain>
    </source>
</reference>
<dbReference type="OrthoDB" id="2863317at2"/>
<evidence type="ECO:0000313" key="1">
    <source>
        <dbReference type="EMBL" id="RBW68227.1"/>
    </source>
</evidence>
<dbReference type="EMBL" id="QOCW01000023">
    <property type="protein sequence ID" value="RBW68227.1"/>
    <property type="molecule type" value="Genomic_DNA"/>
</dbReference>
<name>A0A366XQM3_9BACI</name>
<keyword evidence="2" id="KW-1185">Reference proteome</keyword>
<accession>A0A366XQM3</accession>
<dbReference type="RefSeq" id="WP_113807404.1">
    <property type="nucleotide sequence ID" value="NZ_QOCW01000023.1"/>
</dbReference>
<dbReference type="Proteomes" id="UP000253314">
    <property type="component" value="Unassembled WGS sequence"/>
</dbReference>
<sequence>MLSFLIIVSLMVLASLCFYAVKKMDDYQKSPKGKISAYGKITGAEGIDPNKVSTIKVSGDQITINELAIIPIGRVNDVRAHKKVQTIRGSGGIGVTRHYGELHITFTNKDGKIRTVSCYTPKQNQISLIHQYEMMKVAIERRLGIGEKKIETPTEPYEL</sequence>
<protein>
    <submittedName>
        <fullName evidence="1">Uncharacterized protein</fullName>
    </submittedName>
</protein>
<comment type="caution">
    <text evidence="1">The sequence shown here is derived from an EMBL/GenBank/DDBJ whole genome shotgun (WGS) entry which is preliminary data.</text>
</comment>